<evidence type="ECO:0000313" key="2">
    <source>
        <dbReference type="Proteomes" id="UP001144978"/>
    </source>
</evidence>
<evidence type="ECO:0000313" key="1">
    <source>
        <dbReference type="EMBL" id="KAJ2994992.1"/>
    </source>
</evidence>
<sequence length="94" mass="10354">MFRHPSPSFSHRPYIVPKPRTCKSVSRRRVPGRSAGHDVIAHKWIAAAARVDRVRRIRRACERAFGRAEGAGCATFEKADEGPPSTGKGEAQTS</sequence>
<keyword evidence="2" id="KW-1185">Reference proteome</keyword>
<gene>
    <name evidence="1" type="ORF">NUW54_g7463</name>
</gene>
<protein>
    <submittedName>
        <fullName evidence="1">Uncharacterized protein</fullName>
    </submittedName>
</protein>
<accession>A0ACC1PLZ3</accession>
<organism evidence="1 2">
    <name type="scientific">Trametes sanguinea</name>
    <dbReference type="NCBI Taxonomy" id="158606"/>
    <lineage>
        <taxon>Eukaryota</taxon>
        <taxon>Fungi</taxon>
        <taxon>Dikarya</taxon>
        <taxon>Basidiomycota</taxon>
        <taxon>Agaricomycotina</taxon>
        <taxon>Agaricomycetes</taxon>
        <taxon>Polyporales</taxon>
        <taxon>Polyporaceae</taxon>
        <taxon>Trametes</taxon>
    </lineage>
</organism>
<name>A0ACC1PLZ3_9APHY</name>
<proteinExistence type="predicted"/>
<comment type="caution">
    <text evidence="1">The sequence shown here is derived from an EMBL/GenBank/DDBJ whole genome shotgun (WGS) entry which is preliminary data.</text>
</comment>
<reference evidence="1" key="1">
    <citation type="submission" date="2022-08" db="EMBL/GenBank/DDBJ databases">
        <title>Genome Sequence of Pycnoporus sanguineus.</title>
        <authorList>
            <person name="Buettner E."/>
        </authorList>
    </citation>
    <scope>NUCLEOTIDE SEQUENCE</scope>
    <source>
        <strain evidence="1">CG-C14</strain>
    </source>
</reference>
<dbReference type="EMBL" id="JANSHE010002143">
    <property type="protein sequence ID" value="KAJ2994992.1"/>
    <property type="molecule type" value="Genomic_DNA"/>
</dbReference>
<dbReference type="Proteomes" id="UP001144978">
    <property type="component" value="Unassembled WGS sequence"/>
</dbReference>